<gene>
    <name evidence="2" type="ORF">AAFH49_04530</name>
</gene>
<dbReference type="Pfam" id="PF01381">
    <property type="entry name" value="HTH_3"/>
    <property type="match status" value="1"/>
</dbReference>
<comment type="caution">
    <text evidence="2">The sequence shown here is derived from an EMBL/GenBank/DDBJ whole genome shotgun (WGS) entry which is preliminary data.</text>
</comment>
<name>A0ABU9LSH8_9BACT</name>
<evidence type="ECO:0000313" key="2">
    <source>
        <dbReference type="EMBL" id="MEL5993463.1"/>
    </source>
</evidence>
<dbReference type="PROSITE" id="PS50943">
    <property type="entry name" value="HTH_CROC1"/>
    <property type="match status" value="1"/>
</dbReference>
<dbReference type="SMART" id="SM00530">
    <property type="entry name" value="HTH_XRE"/>
    <property type="match status" value="1"/>
</dbReference>
<proteinExistence type="predicted"/>
<protein>
    <submittedName>
        <fullName evidence="2">Helix-turn-helix transcriptional regulator</fullName>
    </submittedName>
</protein>
<accession>A0ABU9LSH8</accession>
<organism evidence="2 3">
    <name type="scientific">Hymenobacter segetis</name>
    <dbReference type="NCBI Taxonomy" id="2025509"/>
    <lineage>
        <taxon>Bacteria</taxon>
        <taxon>Pseudomonadati</taxon>
        <taxon>Bacteroidota</taxon>
        <taxon>Cytophagia</taxon>
        <taxon>Cytophagales</taxon>
        <taxon>Hymenobacteraceae</taxon>
        <taxon>Hymenobacter</taxon>
    </lineage>
</organism>
<dbReference type="CDD" id="cd00093">
    <property type="entry name" value="HTH_XRE"/>
    <property type="match status" value="1"/>
</dbReference>
<dbReference type="Proteomes" id="UP001479606">
    <property type="component" value="Unassembled WGS sequence"/>
</dbReference>
<dbReference type="EMBL" id="JBCEVZ010000006">
    <property type="protein sequence ID" value="MEL5993463.1"/>
    <property type="molecule type" value="Genomic_DNA"/>
</dbReference>
<dbReference type="Gene3D" id="1.10.260.40">
    <property type="entry name" value="lambda repressor-like DNA-binding domains"/>
    <property type="match status" value="1"/>
</dbReference>
<dbReference type="InterPro" id="IPR001387">
    <property type="entry name" value="Cro/C1-type_HTH"/>
</dbReference>
<dbReference type="SUPFAM" id="SSF47413">
    <property type="entry name" value="lambda repressor-like DNA-binding domains"/>
    <property type="match status" value="1"/>
</dbReference>
<sequence>MARPVTYSDSYLARVCRYYGLTRQQLAALLGVTPGLVSQLESGTRALTREVSGRLAPFLAPLEAEETAVPPEAAEAPPPPSPFDTRPLERRRAACLHEAHNLRWQLRALPEQAAVAARWAAALPALLAALPPPPPPADEAPATPEAVRLRYVHAWLATVPLALPPDVLAGWHLRHQRALALEAEAAALGALLG</sequence>
<dbReference type="RefSeq" id="WP_342296312.1">
    <property type="nucleotide sequence ID" value="NZ_JBCEVZ010000006.1"/>
</dbReference>
<feature type="domain" description="HTH cro/C1-type" evidence="1">
    <location>
        <begin position="20"/>
        <end position="56"/>
    </location>
</feature>
<reference evidence="2 3" key="1">
    <citation type="journal article" date="2018" name="Arch. Microbiol.">
        <title>Hymenobacter segetis sp. nov., isolated from soil.</title>
        <authorList>
            <person name="Ten L.N."/>
            <person name="Lim S.J."/>
            <person name="Kim B.O."/>
            <person name="Kang I.K."/>
            <person name="Jung H.Y."/>
        </authorList>
    </citation>
    <scope>NUCLEOTIDE SEQUENCE [LARGE SCALE GENOMIC DNA]</scope>
    <source>
        <strain evidence="2 3">S7-3-11</strain>
    </source>
</reference>
<keyword evidence="3" id="KW-1185">Reference proteome</keyword>
<dbReference type="InterPro" id="IPR010982">
    <property type="entry name" value="Lambda_DNA-bd_dom_sf"/>
</dbReference>
<evidence type="ECO:0000313" key="3">
    <source>
        <dbReference type="Proteomes" id="UP001479606"/>
    </source>
</evidence>
<evidence type="ECO:0000259" key="1">
    <source>
        <dbReference type="PROSITE" id="PS50943"/>
    </source>
</evidence>